<dbReference type="Gene3D" id="1.10.405.10">
    <property type="entry name" value="Guanine Nucleotide Dissociation Inhibitor, domain 1"/>
    <property type="match status" value="1"/>
</dbReference>
<dbReference type="Proteomes" id="UP001595847">
    <property type="component" value="Unassembled WGS sequence"/>
</dbReference>
<dbReference type="InterPro" id="IPR002937">
    <property type="entry name" value="Amino_oxidase"/>
</dbReference>
<feature type="domain" description="Amine oxidase" evidence="1">
    <location>
        <begin position="53"/>
        <end position="514"/>
    </location>
</feature>
<accession>A0ABV8FN30</accession>
<protein>
    <submittedName>
        <fullName evidence="2">Flavin monoamine oxidase family protein</fullName>
    </submittedName>
</protein>
<reference evidence="3" key="1">
    <citation type="journal article" date="2019" name="Int. J. Syst. Evol. Microbiol.">
        <title>The Global Catalogue of Microorganisms (GCM) 10K type strain sequencing project: providing services to taxonomists for standard genome sequencing and annotation.</title>
        <authorList>
            <consortium name="The Broad Institute Genomics Platform"/>
            <consortium name="The Broad Institute Genome Sequencing Center for Infectious Disease"/>
            <person name="Wu L."/>
            <person name="Ma J."/>
        </authorList>
    </citation>
    <scope>NUCLEOTIDE SEQUENCE [LARGE SCALE GENOMIC DNA]</scope>
    <source>
        <strain evidence="3">TBRC 1826</strain>
    </source>
</reference>
<evidence type="ECO:0000313" key="3">
    <source>
        <dbReference type="Proteomes" id="UP001595847"/>
    </source>
</evidence>
<dbReference type="Pfam" id="PF01593">
    <property type="entry name" value="Amino_oxidase"/>
    <property type="match status" value="1"/>
</dbReference>
<dbReference type="SUPFAM" id="SSF51905">
    <property type="entry name" value="FAD/NAD(P)-binding domain"/>
    <property type="match status" value="1"/>
</dbReference>
<dbReference type="PANTHER" id="PTHR10742:SF342">
    <property type="entry name" value="AMINE OXIDASE"/>
    <property type="match status" value="1"/>
</dbReference>
<name>A0ABV8FN30_9ACTN</name>
<organism evidence="2 3">
    <name type="scientific">Nocardiopsis sediminis</name>
    <dbReference type="NCBI Taxonomy" id="1778267"/>
    <lineage>
        <taxon>Bacteria</taxon>
        <taxon>Bacillati</taxon>
        <taxon>Actinomycetota</taxon>
        <taxon>Actinomycetes</taxon>
        <taxon>Streptosporangiales</taxon>
        <taxon>Nocardiopsidaceae</taxon>
        <taxon>Nocardiopsis</taxon>
    </lineage>
</organism>
<keyword evidence="3" id="KW-1185">Reference proteome</keyword>
<dbReference type="InterPro" id="IPR036188">
    <property type="entry name" value="FAD/NAD-bd_sf"/>
</dbReference>
<dbReference type="RefSeq" id="WP_378534603.1">
    <property type="nucleotide sequence ID" value="NZ_JBHSBH010000010.1"/>
</dbReference>
<dbReference type="Gene3D" id="3.90.660.10">
    <property type="match status" value="1"/>
</dbReference>
<gene>
    <name evidence="2" type="ORF">ACFOVU_16600</name>
</gene>
<dbReference type="EMBL" id="JBHSBH010000010">
    <property type="protein sequence ID" value="MFC3997555.1"/>
    <property type="molecule type" value="Genomic_DNA"/>
</dbReference>
<dbReference type="InterPro" id="IPR050281">
    <property type="entry name" value="Flavin_monoamine_oxidase"/>
</dbReference>
<dbReference type="PRINTS" id="PR00420">
    <property type="entry name" value="RNGMNOXGNASE"/>
</dbReference>
<dbReference type="Gene3D" id="3.50.50.60">
    <property type="entry name" value="FAD/NAD(P)-binding domain"/>
    <property type="match status" value="1"/>
</dbReference>
<comment type="caution">
    <text evidence="2">The sequence shown here is derived from an EMBL/GenBank/DDBJ whole genome shotgun (WGS) entry which is preliminary data.</text>
</comment>
<evidence type="ECO:0000259" key="1">
    <source>
        <dbReference type="Pfam" id="PF01593"/>
    </source>
</evidence>
<proteinExistence type="predicted"/>
<evidence type="ECO:0000313" key="2">
    <source>
        <dbReference type="EMBL" id="MFC3997555.1"/>
    </source>
</evidence>
<dbReference type="SUPFAM" id="SSF54373">
    <property type="entry name" value="FAD-linked reductases, C-terminal domain"/>
    <property type="match status" value="1"/>
</dbReference>
<dbReference type="PANTHER" id="PTHR10742">
    <property type="entry name" value="FLAVIN MONOAMINE OXIDASE"/>
    <property type="match status" value="1"/>
</dbReference>
<sequence>MAQQGGDAAQEYSLRDAYEQWALSHAQVPPIPQQMRPPREPEGLRVGIVGAGMAGLYAALLLQKRGAQVTVLESEFTRVGGRILTHRFTDDADQYYEAGAMRLPELAEHKPVFDLIKHLNKHSAAADKIELIDYVISDPSGNRVLVNDTRDNTGKVMTLAYANAHPGELGFGLPGEPTTAAAMLEKVIRPFADLLKKDFKKGFEAIVQFDNFSFYGYLTTVCGWSPQMVNYVEVMTSQTNQFQASFPEIVIESIDFGEPKWKTVKDGMDRLPKACADLVGRSNIVMGARVRALFDLKDGTVCVDYVDADDVDRSMVFDKVIAAVPPAVLRMWRTPRWSPAKEQAVRAMNYQPLYKIGLRFRERFWEKGDAQKGYAPVKGGQSITDLPSRWVVYPSNGIGSAGAGVLLHYAWMTDAYTWLPQSPQERIRLALRDLQALHPEADVESLFLQAHDVAWANRWAAGDAKFLPGQFREMFAAGRAPERNIHFAGEHLSVHHTWIVGALDSAKTACEQILGGPIGFIGPSASGRAPRRGLGVDYTWTHGITPVEITGDADLTRAVVT</sequence>